<organism evidence="7 8">
    <name type="scientific">Solanum pinnatisectum</name>
    <name type="common">tansyleaf nightshade</name>
    <dbReference type="NCBI Taxonomy" id="50273"/>
    <lineage>
        <taxon>Eukaryota</taxon>
        <taxon>Viridiplantae</taxon>
        <taxon>Streptophyta</taxon>
        <taxon>Embryophyta</taxon>
        <taxon>Tracheophyta</taxon>
        <taxon>Spermatophyta</taxon>
        <taxon>Magnoliopsida</taxon>
        <taxon>eudicotyledons</taxon>
        <taxon>Gunneridae</taxon>
        <taxon>Pentapetalae</taxon>
        <taxon>asterids</taxon>
        <taxon>lamiids</taxon>
        <taxon>Solanales</taxon>
        <taxon>Solanaceae</taxon>
        <taxon>Solanoideae</taxon>
        <taxon>Solaneae</taxon>
        <taxon>Solanum</taxon>
    </lineage>
</organism>
<evidence type="ECO:0000256" key="2">
    <source>
        <dbReference type="ARBA" id="ARBA00005581"/>
    </source>
</evidence>
<dbReference type="PANTHER" id="PTHR31232:SF94">
    <property type="entry name" value="S-PROTEIN HOMOLOG"/>
    <property type="match status" value="1"/>
</dbReference>
<evidence type="ECO:0000313" key="7">
    <source>
        <dbReference type="EMBL" id="KAK4735838.1"/>
    </source>
</evidence>
<keyword evidence="5" id="KW-0732">Signal</keyword>
<name>A0AAV9MDT5_9SOLN</name>
<dbReference type="AlphaFoldDB" id="A0AAV9MDT5"/>
<evidence type="ECO:0000256" key="5">
    <source>
        <dbReference type="ARBA" id="ARBA00022729"/>
    </source>
</evidence>
<dbReference type="GO" id="GO:0060320">
    <property type="term" value="P:rejection of self pollen"/>
    <property type="evidence" value="ECO:0007669"/>
    <property type="project" value="UniProtKB-KW"/>
</dbReference>
<dbReference type="EMBL" id="JAWPEI010000002">
    <property type="protein sequence ID" value="KAK4735838.1"/>
    <property type="molecule type" value="Genomic_DNA"/>
</dbReference>
<dbReference type="GO" id="GO:0005576">
    <property type="term" value="C:extracellular region"/>
    <property type="evidence" value="ECO:0007669"/>
    <property type="project" value="UniProtKB-SubCell"/>
</dbReference>
<evidence type="ECO:0000256" key="3">
    <source>
        <dbReference type="ARBA" id="ARBA00022471"/>
    </source>
</evidence>
<reference evidence="7 8" key="1">
    <citation type="submission" date="2023-10" db="EMBL/GenBank/DDBJ databases">
        <title>Genome-Wide Identification Analysis in wild type Solanum Pinnatisectum Reveals Some Genes Defensing Phytophthora Infestans.</title>
        <authorList>
            <person name="Sun C."/>
        </authorList>
    </citation>
    <scope>NUCLEOTIDE SEQUENCE [LARGE SCALE GENOMIC DNA]</scope>
    <source>
        <strain evidence="7">LQN</strain>
        <tissue evidence="7">Leaf</tissue>
    </source>
</reference>
<comment type="subcellular location">
    <subcellularLocation>
        <location evidence="1 6">Secreted</location>
    </subcellularLocation>
</comment>
<dbReference type="Pfam" id="PF05938">
    <property type="entry name" value="Self-incomp_S1"/>
    <property type="match status" value="1"/>
</dbReference>
<gene>
    <name evidence="7" type="ORF">R3W88_010099</name>
</gene>
<keyword evidence="8" id="KW-1185">Reference proteome</keyword>
<dbReference type="PANTHER" id="PTHR31232">
    <property type="match status" value="1"/>
</dbReference>
<dbReference type="Proteomes" id="UP001311915">
    <property type="component" value="Unassembled WGS sequence"/>
</dbReference>
<sequence length="152" mass="17716">MSLKMAYYPYSKILLPLLILSLINIIQITNAFTLNPKFTERLVSDLPQYTPLLKVHCQSKDDDLGVRILKPGDQFDFSFHVNFAMTTLFHCSFLWGKKHQNFDVFKPWGGYCGNLKMFQNGYCTWLMKDSGIFLALVRNPTPYDFQPVYAWL</sequence>
<keyword evidence="4 6" id="KW-0964">Secreted</keyword>
<comment type="caution">
    <text evidence="7">The sequence shown here is derived from an EMBL/GenBank/DDBJ whole genome shotgun (WGS) entry which is preliminary data.</text>
</comment>
<evidence type="ECO:0000313" key="8">
    <source>
        <dbReference type="Proteomes" id="UP001311915"/>
    </source>
</evidence>
<keyword evidence="3 6" id="KW-0713">Self-incompatibility</keyword>
<evidence type="ECO:0000256" key="4">
    <source>
        <dbReference type="ARBA" id="ARBA00022525"/>
    </source>
</evidence>
<evidence type="ECO:0000256" key="6">
    <source>
        <dbReference type="RuleBase" id="RU367044"/>
    </source>
</evidence>
<dbReference type="InterPro" id="IPR010264">
    <property type="entry name" value="Self-incomp_S1"/>
</dbReference>
<accession>A0AAV9MDT5</accession>
<comment type="similarity">
    <text evidence="2 6">Belongs to the plant self-incompatibility (S1) protein family.</text>
</comment>
<evidence type="ECO:0000256" key="1">
    <source>
        <dbReference type="ARBA" id="ARBA00004613"/>
    </source>
</evidence>
<protein>
    <recommendedName>
        <fullName evidence="6">S-protein homolog</fullName>
    </recommendedName>
</protein>
<proteinExistence type="inferred from homology"/>